<reference evidence="1 2" key="1">
    <citation type="submission" date="2018-08" db="EMBL/GenBank/DDBJ databases">
        <title>Sphingobium sp. EO9.</title>
        <authorList>
            <person name="Park Y."/>
            <person name="Kim K.H."/>
            <person name="Jeon C.O."/>
        </authorList>
    </citation>
    <scope>NUCLEOTIDE SEQUENCE [LARGE SCALE GENOMIC DNA]</scope>
    <source>
        <strain evidence="1 2">EO9</strain>
    </source>
</reference>
<dbReference type="RefSeq" id="WP_119745271.1">
    <property type="nucleotide sequence ID" value="NZ_QVRA01000006.1"/>
</dbReference>
<dbReference type="EMBL" id="QVRA01000006">
    <property type="protein sequence ID" value="RJG55402.1"/>
    <property type="molecule type" value="Genomic_DNA"/>
</dbReference>
<comment type="caution">
    <text evidence="1">The sequence shown here is derived from an EMBL/GenBank/DDBJ whole genome shotgun (WGS) entry which is preliminary data.</text>
</comment>
<evidence type="ECO:0000313" key="2">
    <source>
        <dbReference type="Proteomes" id="UP000283469"/>
    </source>
</evidence>
<sequence length="69" mass="7531">MTNQSTTPAKPTHRLFLVTGKGKSANWTSIGAAWPNRDGEGFSLQYDALPLTGRIVMRAITERIEGGQQ</sequence>
<dbReference type="OrthoDB" id="7652274at2"/>
<keyword evidence="2" id="KW-1185">Reference proteome</keyword>
<organism evidence="1 2">
    <name type="scientific">Sphingobium terrigena</name>
    <dbReference type="NCBI Taxonomy" id="2304063"/>
    <lineage>
        <taxon>Bacteria</taxon>
        <taxon>Pseudomonadati</taxon>
        <taxon>Pseudomonadota</taxon>
        <taxon>Alphaproteobacteria</taxon>
        <taxon>Sphingomonadales</taxon>
        <taxon>Sphingomonadaceae</taxon>
        <taxon>Sphingobium</taxon>
    </lineage>
</organism>
<dbReference type="Proteomes" id="UP000283469">
    <property type="component" value="Unassembled WGS sequence"/>
</dbReference>
<proteinExistence type="predicted"/>
<protein>
    <submittedName>
        <fullName evidence="1">Uncharacterized protein</fullName>
    </submittedName>
</protein>
<evidence type="ECO:0000313" key="1">
    <source>
        <dbReference type="EMBL" id="RJG55402.1"/>
    </source>
</evidence>
<gene>
    <name evidence="1" type="ORF">D0Z70_08305</name>
</gene>
<name>A0A418YTL1_9SPHN</name>
<accession>A0A418YTL1</accession>
<dbReference type="AlphaFoldDB" id="A0A418YTL1"/>